<dbReference type="SUPFAM" id="SSF47413">
    <property type="entry name" value="lambda repressor-like DNA-binding domains"/>
    <property type="match status" value="1"/>
</dbReference>
<evidence type="ECO:0000313" key="3">
    <source>
        <dbReference type="EMBL" id="MDF4025718.1"/>
    </source>
</evidence>
<keyword evidence="4" id="KW-1185">Reference proteome</keyword>
<dbReference type="Pfam" id="PF07883">
    <property type="entry name" value="Cupin_2"/>
    <property type="match status" value="1"/>
</dbReference>
<dbReference type="PANTHER" id="PTHR46797:SF1">
    <property type="entry name" value="METHYLPHOSPHONATE SYNTHASE"/>
    <property type="match status" value="1"/>
</dbReference>
<dbReference type="InterPro" id="IPR050807">
    <property type="entry name" value="TransReg_Diox_bact_type"/>
</dbReference>
<dbReference type="InterPro" id="IPR010982">
    <property type="entry name" value="Lambda_DNA-bd_dom_sf"/>
</dbReference>
<dbReference type="CDD" id="cd02209">
    <property type="entry name" value="cupin_XRE_C"/>
    <property type="match status" value="1"/>
</dbReference>
<comment type="caution">
    <text evidence="3">The sequence shown here is derived from an EMBL/GenBank/DDBJ whole genome shotgun (WGS) entry which is preliminary data.</text>
</comment>
<dbReference type="Gene3D" id="2.60.120.10">
    <property type="entry name" value="Jelly Rolls"/>
    <property type="match status" value="1"/>
</dbReference>
<evidence type="ECO:0000259" key="2">
    <source>
        <dbReference type="PROSITE" id="PS50943"/>
    </source>
</evidence>
<dbReference type="Pfam" id="PF01381">
    <property type="entry name" value="HTH_3"/>
    <property type="match status" value="1"/>
</dbReference>
<proteinExistence type="predicted"/>
<dbReference type="Proteomes" id="UP001528850">
    <property type="component" value="Unassembled WGS sequence"/>
</dbReference>
<dbReference type="InterPro" id="IPR013096">
    <property type="entry name" value="Cupin_2"/>
</dbReference>
<evidence type="ECO:0000313" key="4">
    <source>
        <dbReference type="Proteomes" id="UP001528850"/>
    </source>
</evidence>
<feature type="domain" description="HTH cro/C1-type" evidence="2">
    <location>
        <begin position="22"/>
        <end position="76"/>
    </location>
</feature>
<dbReference type="EMBL" id="JARJJS010000002">
    <property type="protein sequence ID" value="MDF4025718.1"/>
    <property type="molecule type" value="Genomic_DNA"/>
</dbReference>
<gene>
    <name evidence="3" type="ORF">P3W24_12145</name>
</gene>
<organism evidence="3 4">
    <name type="scientific">Luteibacter sahnii</name>
    <dbReference type="NCBI Taxonomy" id="3021977"/>
    <lineage>
        <taxon>Bacteria</taxon>
        <taxon>Pseudomonadati</taxon>
        <taxon>Pseudomonadota</taxon>
        <taxon>Gammaproteobacteria</taxon>
        <taxon>Lysobacterales</taxon>
        <taxon>Rhodanobacteraceae</taxon>
        <taxon>Luteibacter</taxon>
    </lineage>
</organism>
<dbReference type="InterPro" id="IPR011051">
    <property type="entry name" value="RmlC_Cupin_sf"/>
</dbReference>
<dbReference type="InterPro" id="IPR001387">
    <property type="entry name" value="Cro/C1-type_HTH"/>
</dbReference>
<protein>
    <submittedName>
        <fullName evidence="3">XRE family transcriptional regulator</fullName>
    </submittedName>
</protein>
<dbReference type="SUPFAM" id="SSF51182">
    <property type="entry name" value="RmlC-like cupins"/>
    <property type="match status" value="1"/>
</dbReference>
<reference evidence="3 4" key="1">
    <citation type="journal article" date="2024" name="Curr. Microbiol.">
        <title>Luteibacter sahnii sp. nov., A Novel Yellow-Colored Xanthomonadin Pigment Producing Probiotic Bacterium from Healthy Rice Seed Microbiome.</title>
        <authorList>
            <person name="Jaiswal G."/>
            <person name="Rana R."/>
            <person name="Nayak P.K."/>
            <person name="Chouhan R."/>
            <person name="Gandhi S.G."/>
            <person name="Patel H.K."/>
            <person name="Patil P.B."/>
        </authorList>
    </citation>
    <scope>NUCLEOTIDE SEQUENCE [LARGE SCALE GENOMIC DNA]</scope>
    <source>
        <strain evidence="3 4">PPL201</strain>
    </source>
</reference>
<sequence>MTRPSQAPPHDEARPTPVGTAIRQRRQRLGMTLKNLATASGLSVPFLSQVERDQAMPSLVSLAQIAAALDVETGYFIGTPAPGQIVRRAHAPEALHVGTSPVDYVRLSGSHAERRMEALLITMPPGHGSPLSHREGEGFWYVLDGALEVWVGRDHFTLNAGDSTHFEQRHPYRMRNDGTTPVRVLWVGTPALL</sequence>
<dbReference type="Gene3D" id="1.10.260.40">
    <property type="entry name" value="lambda repressor-like DNA-binding domains"/>
    <property type="match status" value="1"/>
</dbReference>
<accession>A0ABT6BC55</accession>
<keyword evidence="1" id="KW-0238">DNA-binding</keyword>
<dbReference type="PROSITE" id="PS50943">
    <property type="entry name" value="HTH_CROC1"/>
    <property type="match status" value="1"/>
</dbReference>
<dbReference type="PANTHER" id="PTHR46797">
    <property type="entry name" value="HTH-TYPE TRANSCRIPTIONAL REGULATOR"/>
    <property type="match status" value="1"/>
</dbReference>
<name>A0ABT6BC55_9GAMM</name>
<dbReference type="CDD" id="cd00093">
    <property type="entry name" value="HTH_XRE"/>
    <property type="match status" value="1"/>
</dbReference>
<evidence type="ECO:0000256" key="1">
    <source>
        <dbReference type="ARBA" id="ARBA00023125"/>
    </source>
</evidence>
<dbReference type="SMART" id="SM00530">
    <property type="entry name" value="HTH_XRE"/>
    <property type="match status" value="1"/>
</dbReference>
<dbReference type="InterPro" id="IPR014710">
    <property type="entry name" value="RmlC-like_jellyroll"/>
</dbReference>